<evidence type="ECO:0000313" key="2">
    <source>
        <dbReference type="Proteomes" id="UP000073492"/>
    </source>
</evidence>
<proteinExistence type="predicted"/>
<dbReference type="EMBL" id="LFZO01000009">
    <property type="protein sequence ID" value="KXT18280.1"/>
    <property type="molecule type" value="Genomic_DNA"/>
</dbReference>
<dbReference type="Proteomes" id="UP000073492">
    <property type="component" value="Unassembled WGS sequence"/>
</dbReference>
<reference evidence="1 2" key="1">
    <citation type="submission" date="2015-07" db="EMBL/GenBank/DDBJ databases">
        <title>Comparative genomics of the Sigatoka disease complex on banana suggests a link between parallel evolutionary changes in Pseudocercospora fijiensis and Pseudocercospora eumusae and increased virulence on the banana host.</title>
        <authorList>
            <person name="Chang T.-C."/>
            <person name="Salvucci A."/>
            <person name="Crous P.W."/>
            <person name="Stergiopoulos I."/>
        </authorList>
    </citation>
    <scope>NUCLEOTIDE SEQUENCE [LARGE SCALE GENOMIC DNA]</scope>
    <source>
        <strain evidence="1 2">CBS 116634</strain>
    </source>
</reference>
<dbReference type="AlphaFoldDB" id="A0A139IUG9"/>
<gene>
    <name evidence="1" type="ORF">AC579_2866</name>
</gene>
<organism evidence="1 2">
    <name type="scientific">Pseudocercospora musae</name>
    <dbReference type="NCBI Taxonomy" id="113226"/>
    <lineage>
        <taxon>Eukaryota</taxon>
        <taxon>Fungi</taxon>
        <taxon>Dikarya</taxon>
        <taxon>Ascomycota</taxon>
        <taxon>Pezizomycotina</taxon>
        <taxon>Dothideomycetes</taxon>
        <taxon>Dothideomycetidae</taxon>
        <taxon>Mycosphaerellales</taxon>
        <taxon>Mycosphaerellaceae</taxon>
        <taxon>Pseudocercospora</taxon>
    </lineage>
</organism>
<protein>
    <submittedName>
        <fullName evidence="1">Uncharacterized protein</fullName>
    </submittedName>
</protein>
<comment type="caution">
    <text evidence="1">The sequence shown here is derived from an EMBL/GenBank/DDBJ whole genome shotgun (WGS) entry which is preliminary data.</text>
</comment>
<name>A0A139IUG9_9PEZI</name>
<keyword evidence="2" id="KW-1185">Reference proteome</keyword>
<evidence type="ECO:0000313" key="1">
    <source>
        <dbReference type="EMBL" id="KXT18280.1"/>
    </source>
</evidence>
<accession>A0A139IUG9</accession>
<sequence>MLLQRMDGWTMDCIRNEEYEKDWTYEFSKYNSVRKANHMLFPTLIPLRRFKRSFEGPYTFERSEGPIDSRQGREQLNRVWLDSQQLLNRTQQAMEDGDVHGLEGRDLEDTNDASAARLGSKLQFEVDEWCFCEPGSAHATSLRMAKMLHVFALGGTVLRHYNASRPHAYGDSRIVIFSRGKVG</sequence>